<comment type="caution">
    <text evidence="2">The sequence shown here is derived from an EMBL/GenBank/DDBJ whole genome shotgun (WGS) entry which is preliminary data.</text>
</comment>
<accession>C0BF21</accession>
<protein>
    <submittedName>
        <fullName evidence="2">Uncharacterized protein</fullName>
    </submittedName>
</protein>
<dbReference type="AlphaFoldDB" id="C0BF21"/>
<keyword evidence="1" id="KW-0812">Transmembrane</keyword>
<gene>
    <name evidence="2" type="ORF">COPCOM_03783</name>
</gene>
<name>C0BF21_9FIRM</name>
<feature type="transmembrane region" description="Helical" evidence="1">
    <location>
        <begin position="46"/>
        <end position="63"/>
    </location>
</feature>
<evidence type="ECO:0000313" key="3">
    <source>
        <dbReference type="Proteomes" id="UP000003793"/>
    </source>
</evidence>
<evidence type="ECO:0000256" key="1">
    <source>
        <dbReference type="SAM" id="Phobius"/>
    </source>
</evidence>
<sequence>MQAWPPDSLLRENESSVRDLPLVKQNFFYNKFIECYLRLQSLENSVFSGFFCLSLFIIVYAVLDKFWTKKKRGEPL</sequence>
<dbReference type="Proteomes" id="UP000003793">
    <property type="component" value="Unassembled WGS sequence"/>
</dbReference>
<dbReference type="EMBL" id="ABVR01000046">
    <property type="protein sequence ID" value="EEG87866.1"/>
    <property type="molecule type" value="Genomic_DNA"/>
</dbReference>
<evidence type="ECO:0000313" key="2">
    <source>
        <dbReference type="EMBL" id="EEG87866.1"/>
    </source>
</evidence>
<keyword evidence="1" id="KW-1133">Transmembrane helix</keyword>
<reference evidence="2 3" key="1">
    <citation type="submission" date="2009-02" db="EMBL/GenBank/DDBJ databases">
        <authorList>
            <person name="Fulton L."/>
            <person name="Clifton S."/>
            <person name="Fulton B."/>
            <person name="Xu J."/>
            <person name="Minx P."/>
            <person name="Pepin K.H."/>
            <person name="Johnson M."/>
            <person name="Bhonagiri V."/>
            <person name="Nash W.E."/>
            <person name="Mardis E.R."/>
            <person name="Wilson R.K."/>
        </authorList>
    </citation>
    <scope>NUCLEOTIDE SEQUENCE [LARGE SCALE GENOMIC DNA]</scope>
    <source>
        <strain evidence="2 3">ATCC 27758</strain>
    </source>
</reference>
<dbReference type="HOGENOM" id="CLU_2648300_0_0_9"/>
<proteinExistence type="predicted"/>
<keyword evidence="1" id="KW-0472">Membrane</keyword>
<organism evidence="2 3">
    <name type="scientific">Coprococcus comes ATCC 27758</name>
    <dbReference type="NCBI Taxonomy" id="470146"/>
    <lineage>
        <taxon>Bacteria</taxon>
        <taxon>Bacillati</taxon>
        <taxon>Bacillota</taxon>
        <taxon>Clostridia</taxon>
        <taxon>Lachnospirales</taxon>
        <taxon>Lachnospiraceae</taxon>
        <taxon>Coprococcus</taxon>
    </lineage>
</organism>
<reference evidence="2 3" key="2">
    <citation type="submission" date="2009-03" db="EMBL/GenBank/DDBJ databases">
        <title>Draft genome sequence of Coprococcus comes (ATCC 27758).</title>
        <authorList>
            <person name="Sudarsanam P."/>
            <person name="Ley R."/>
            <person name="Guruge J."/>
            <person name="Turnbaugh P.J."/>
            <person name="Mahowald M."/>
            <person name="Liep D."/>
            <person name="Gordon J."/>
        </authorList>
    </citation>
    <scope>NUCLEOTIDE SEQUENCE [LARGE SCALE GENOMIC DNA]</scope>
    <source>
        <strain evidence="2 3">ATCC 27758</strain>
    </source>
</reference>